<dbReference type="InterPro" id="IPR013598">
    <property type="entry name" value="Exportin-1/Importin-b-like"/>
</dbReference>
<dbReference type="AlphaFoldDB" id="A0A6A7BV01"/>
<dbReference type="PANTHER" id="PTHR15952">
    <property type="entry name" value="EXPORTIN-T/LOS1"/>
    <property type="match status" value="1"/>
</dbReference>
<dbReference type="Proteomes" id="UP000799421">
    <property type="component" value="Unassembled WGS sequence"/>
</dbReference>
<feature type="domain" description="Exportin-1/Importin-beta-like" evidence="12">
    <location>
        <begin position="104"/>
        <end position="266"/>
    </location>
</feature>
<dbReference type="GO" id="GO:0071528">
    <property type="term" value="P:tRNA re-export from nucleus"/>
    <property type="evidence" value="ECO:0007669"/>
    <property type="project" value="UniProtKB-UniRule"/>
</dbReference>
<dbReference type="FunFam" id="1.25.10.10:FF:000355">
    <property type="entry name" value="Exportin-T"/>
    <property type="match status" value="1"/>
</dbReference>
<sequence length="1014" mass="113051">MDSQVEQAIEISFDPRSNQQIKAQAYDFLTRLREDASASQLCLELFTRTPPPSEVVRLVSMEMVNNAVQTQHLDLQSLLYVKENLMRYVRQQYTPGATNFDSAPIQNKLTQTLTYLFTFLYPSEWSSFFDDFRSIAAGSGEMGTENPAATVLFLRILSSIHDEIADVMISRTPDEQKRSTALKDEIRARDVTKVRVSWQEILSRWRQMDLSITELCLRTLAKWVDWVDVNVVLNDRVQMALLELAGQQGNFSSDSNEARIRDAAIDTFTETVGKKMPPGDKLELIRFLNLRHIVTQLVASPALAAGDTPDYDTDLAETVAKLVNTVVFVLVKIIEGSNGATKAQAEQLLQEFLPHLLRFFSDEFDEVCSTVIPSTTDLLTMLRRNVSGKHASSSQYTPMLQPILNAIIAKMKYDESVSWGEEDSTDEADFQELRKRLYVLQQTVAAVDEQLYIDTVTRTVMSTLSRLSTVRISWHDIDLALYEMYLFGELAVKSGGLYNKNVPSTPPVDRLIEMMRLMVDGDLVQYPHPAVQLQYMEICVRYVQFFEHNTASIPKVLESFVNFAHSDNTRVRLRAWYLFQRFVRHLRAQLGNVAQMVVGAVADLLVIKAEAPDTSDDDLVSSEENVQSVDATLNSQLSLFEAVGLVASTQSVPDETQVTIANSVIEPLKEDMHKHLPAATRNDPSAVLQVHHIIMAFGSLANGSSVWAPGAKSGRPPPTAVSEAFLGASEATLYALEALQTSSDIRQAARHAFSRFLGVLGSQVLPQLPRWIEGLLSSASSNDEMAMFLRTLGQVVHGFKMDIAGIMGQMLPHLLSRVFSGMAHPATGTDDEIQLKELRQQYVNFILLLLNNDLQAVLFSPSNGPLLQGIVDSLKCFACDTSDPQSARLSFSALIRMVKVWGGDDIDLHAMPTSTNDGFDQFVVSQVASLPWALINGSGFNPNDAQMRSVLQEAANLQWTILRKMGALYGEQLQRELRSLGADDASVQRYLTEISAAAPAFRKFFVTFIQSAKR</sequence>
<evidence type="ECO:0000256" key="4">
    <source>
        <dbReference type="ARBA" id="ARBA00022448"/>
    </source>
</evidence>
<evidence type="ECO:0000259" key="13">
    <source>
        <dbReference type="Pfam" id="PF19282"/>
    </source>
</evidence>
<feature type="domain" description="Exportin-T C-terminal" evidence="13">
    <location>
        <begin position="340"/>
        <end position="1012"/>
    </location>
</feature>
<evidence type="ECO:0000256" key="8">
    <source>
        <dbReference type="ARBA" id="ARBA00022884"/>
    </source>
</evidence>
<dbReference type="GO" id="GO:0016363">
    <property type="term" value="C:nuclear matrix"/>
    <property type="evidence" value="ECO:0007669"/>
    <property type="project" value="TreeGrafter"/>
</dbReference>
<accession>A0A6A7BV01</accession>
<reference evidence="14" key="1">
    <citation type="journal article" date="2020" name="Stud. Mycol.">
        <title>101 Dothideomycetes genomes: a test case for predicting lifestyles and emergence of pathogens.</title>
        <authorList>
            <person name="Haridas S."/>
            <person name="Albert R."/>
            <person name="Binder M."/>
            <person name="Bloem J."/>
            <person name="Labutti K."/>
            <person name="Salamov A."/>
            <person name="Andreopoulos B."/>
            <person name="Baker S."/>
            <person name="Barry K."/>
            <person name="Bills G."/>
            <person name="Bluhm B."/>
            <person name="Cannon C."/>
            <person name="Castanera R."/>
            <person name="Culley D."/>
            <person name="Daum C."/>
            <person name="Ezra D."/>
            <person name="Gonzalez J."/>
            <person name="Henrissat B."/>
            <person name="Kuo A."/>
            <person name="Liang C."/>
            <person name="Lipzen A."/>
            <person name="Lutzoni F."/>
            <person name="Magnuson J."/>
            <person name="Mondo S."/>
            <person name="Nolan M."/>
            <person name="Ohm R."/>
            <person name="Pangilinan J."/>
            <person name="Park H.-J."/>
            <person name="Ramirez L."/>
            <person name="Alfaro M."/>
            <person name="Sun H."/>
            <person name="Tritt A."/>
            <person name="Yoshinaga Y."/>
            <person name="Zwiers L.-H."/>
            <person name="Turgeon B."/>
            <person name="Goodwin S."/>
            <person name="Spatafora J."/>
            <person name="Crous P."/>
            <person name="Grigoriev I."/>
        </authorList>
    </citation>
    <scope>NUCLEOTIDE SEQUENCE</scope>
    <source>
        <strain evidence="14">CBS 480.64</strain>
    </source>
</reference>
<keyword evidence="8 11" id="KW-0694">RNA-binding</keyword>
<dbReference type="GO" id="GO:0005643">
    <property type="term" value="C:nuclear pore"/>
    <property type="evidence" value="ECO:0007669"/>
    <property type="project" value="TreeGrafter"/>
</dbReference>
<keyword evidence="6 11" id="KW-0820">tRNA-binding</keyword>
<evidence type="ECO:0000256" key="7">
    <source>
        <dbReference type="ARBA" id="ARBA00022694"/>
    </source>
</evidence>
<dbReference type="GO" id="GO:0008033">
    <property type="term" value="P:tRNA processing"/>
    <property type="evidence" value="ECO:0007669"/>
    <property type="project" value="UniProtKB-KW"/>
</dbReference>
<gene>
    <name evidence="14" type="ORF">K470DRAFT_259208</name>
</gene>
<evidence type="ECO:0000256" key="5">
    <source>
        <dbReference type="ARBA" id="ARBA00022490"/>
    </source>
</evidence>
<name>A0A6A7BV01_9PEZI</name>
<dbReference type="InterPro" id="IPR045546">
    <property type="entry name" value="Exportin-T_C"/>
</dbReference>
<comment type="function">
    <text evidence="10">tRNA nucleus export receptor which facilitates tRNA translocation across the nuclear pore complex. Involved in pre-tRNA splicing, probably by affecting the interaction of pre-tRNA with splicing endonuclease.</text>
</comment>
<dbReference type="PANTHER" id="PTHR15952:SF11">
    <property type="entry name" value="EXPORTIN-T"/>
    <property type="match status" value="1"/>
</dbReference>
<dbReference type="Pfam" id="PF08389">
    <property type="entry name" value="Xpo1"/>
    <property type="match status" value="1"/>
</dbReference>
<dbReference type="Pfam" id="PF19282">
    <property type="entry name" value="Exportin-T"/>
    <property type="match status" value="1"/>
</dbReference>
<dbReference type="EMBL" id="MU005998">
    <property type="protein sequence ID" value="KAF2859034.1"/>
    <property type="molecule type" value="Genomic_DNA"/>
</dbReference>
<comment type="subcellular location">
    <subcellularLocation>
        <location evidence="1 11">Cytoplasm</location>
    </subcellularLocation>
    <subcellularLocation>
        <location evidence="11">Nucleus</location>
    </subcellularLocation>
    <text evidence="11">Shuttles between the nucleus and the cytoplasm.</text>
</comment>
<dbReference type="InterPro" id="IPR016024">
    <property type="entry name" value="ARM-type_fold"/>
</dbReference>
<proteinExistence type="inferred from homology"/>
<protein>
    <recommendedName>
        <fullName evidence="3 11">Exportin-T</fullName>
    </recommendedName>
    <alternativeName>
        <fullName evidence="11">Exportin(tRNA)</fullName>
    </alternativeName>
    <alternativeName>
        <fullName evidence="11">tRNA exportin</fullName>
    </alternativeName>
</protein>
<dbReference type="OrthoDB" id="26399at2759"/>
<dbReference type="Gene3D" id="1.25.10.10">
    <property type="entry name" value="Leucine-rich Repeat Variant"/>
    <property type="match status" value="1"/>
</dbReference>
<dbReference type="GO" id="GO:0031267">
    <property type="term" value="F:small GTPase binding"/>
    <property type="evidence" value="ECO:0007669"/>
    <property type="project" value="InterPro"/>
</dbReference>
<evidence type="ECO:0000256" key="1">
    <source>
        <dbReference type="ARBA" id="ARBA00004496"/>
    </source>
</evidence>
<keyword evidence="5 11" id="KW-0963">Cytoplasm</keyword>
<comment type="similarity">
    <text evidence="2 11">Belongs to the exportin family.</text>
</comment>
<organism evidence="14 15">
    <name type="scientific">Piedraia hortae CBS 480.64</name>
    <dbReference type="NCBI Taxonomy" id="1314780"/>
    <lineage>
        <taxon>Eukaryota</taxon>
        <taxon>Fungi</taxon>
        <taxon>Dikarya</taxon>
        <taxon>Ascomycota</taxon>
        <taxon>Pezizomycotina</taxon>
        <taxon>Dothideomycetes</taxon>
        <taxon>Dothideomycetidae</taxon>
        <taxon>Capnodiales</taxon>
        <taxon>Piedraiaceae</taxon>
        <taxon>Piedraia</taxon>
    </lineage>
</organism>
<evidence type="ECO:0000256" key="3">
    <source>
        <dbReference type="ARBA" id="ARBA00018928"/>
    </source>
</evidence>
<dbReference type="InterPro" id="IPR040017">
    <property type="entry name" value="XPOT"/>
</dbReference>
<evidence type="ECO:0000256" key="6">
    <source>
        <dbReference type="ARBA" id="ARBA00022555"/>
    </source>
</evidence>
<dbReference type="InterPro" id="IPR011989">
    <property type="entry name" value="ARM-like"/>
</dbReference>
<dbReference type="SUPFAM" id="SSF48371">
    <property type="entry name" value="ARM repeat"/>
    <property type="match status" value="1"/>
</dbReference>
<keyword evidence="15" id="KW-1185">Reference proteome</keyword>
<evidence type="ECO:0000256" key="10">
    <source>
        <dbReference type="ARBA" id="ARBA00025147"/>
    </source>
</evidence>
<dbReference type="GO" id="GO:0005737">
    <property type="term" value="C:cytoplasm"/>
    <property type="evidence" value="ECO:0007669"/>
    <property type="project" value="UniProtKB-SubCell"/>
</dbReference>
<evidence type="ECO:0000313" key="15">
    <source>
        <dbReference type="Proteomes" id="UP000799421"/>
    </source>
</evidence>
<evidence type="ECO:0000256" key="2">
    <source>
        <dbReference type="ARBA" id="ARBA00009466"/>
    </source>
</evidence>
<evidence type="ECO:0000313" key="14">
    <source>
        <dbReference type="EMBL" id="KAF2859034.1"/>
    </source>
</evidence>
<evidence type="ECO:0000259" key="12">
    <source>
        <dbReference type="Pfam" id="PF08389"/>
    </source>
</evidence>
<evidence type="ECO:0000256" key="11">
    <source>
        <dbReference type="RuleBase" id="RU366037"/>
    </source>
</evidence>
<keyword evidence="4 11" id="KW-0813">Transport</keyword>
<keyword evidence="7" id="KW-0819">tRNA processing</keyword>
<keyword evidence="9 11" id="KW-0539">Nucleus</keyword>
<evidence type="ECO:0000256" key="9">
    <source>
        <dbReference type="ARBA" id="ARBA00023242"/>
    </source>
</evidence>
<dbReference type="GO" id="GO:0000049">
    <property type="term" value="F:tRNA binding"/>
    <property type="evidence" value="ECO:0007669"/>
    <property type="project" value="UniProtKB-UniRule"/>
</dbReference>